<comment type="caution">
    <text evidence="1">The sequence shown here is derived from an EMBL/GenBank/DDBJ whole genome shotgun (WGS) entry which is preliminary data.</text>
</comment>
<dbReference type="Proteomes" id="UP000593568">
    <property type="component" value="Unassembled WGS sequence"/>
</dbReference>
<accession>A0A7J9F7A3</accession>
<name>A0A7J9F7A3_9ROSI</name>
<keyword evidence="2" id="KW-1185">Reference proteome</keyword>
<feature type="non-terminal residue" evidence="1">
    <location>
        <position position="1"/>
    </location>
</feature>
<organism evidence="1 2">
    <name type="scientific">Gossypium trilobum</name>
    <dbReference type="NCBI Taxonomy" id="34281"/>
    <lineage>
        <taxon>Eukaryota</taxon>
        <taxon>Viridiplantae</taxon>
        <taxon>Streptophyta</taxon>
        <taxon>Embryophyta</taxon>
        <taxon>Tracheophyta</taxon>
        <taxon>Spermatophyta</taxon>
        <taxon>Magnoliopsida</taxon>
        <taxon>eudicotyledons</taxon>
        <taxon>Gunneridae</taxon>
        <taxon>Pentapetalae</taxon>
        <taxon>rosids</taxon>
        <taxon>malvids</taxon>
        <taxon>Malvales</taxon>
        <taxon>Malvaceae</taxon>
        <taxon>Malvoideae</taxon>
        <taxon>Gossypium</taxon>
    </lineage>
</organism>
<evidence type="ECO:0000313" key="1">
    <source>
        <dbReference type="EMBL" id="MBA0780465.1"/>
    </source>
</evidence>
<evidence type="ECO:0000313" key="2">
    <source>
        <dbReference type="Proteomes" id="UP000593568"/>
    </source>
</evidence>
<dbReference type="EMBL" id="JABEZW010000011">
    <property type="protein sequence ID" value="MBA0780465.1"/>
    <property type="molecule type" value="Genomic_DNA"/>
</dbReference>
<sequence length="137" mass="15289">MGVKLANLNIDDDEEDPITCENDQVAIKDNYQFCLIGRALTDCVALSRNEHLTRSRWLKEDVTCDFQGATSSLTIDVDGRNKKCTKRVVVDLKARNVGSPAPLRRSEKIKIGNPNHGSMCEERIGVIKVTKLPNVYS</sequence>
<proteinExistence type="predicted"/>
<dbReference type="AlphaFoldDB" id="A0A7J9F7A3"/>
<reference evidence="1 2" key="1">
    <citation type="journal article" date="2019" name="Genome Biol. Evol.">
        <title>Insights into the evolution of the New World diploid cottons (Gossypium, subgenus Houzingenia) based on genome sequencing.</title>
        <authorList>
            <person name="Grover C.E."/>
            <person name="Arick M.A. 2nd"/>
            <person name="Thrash A."/>
            <person name="Conover J.L."/>
            <person name="Sanders W.S."/>
            <person name="Peterson D.G."/>
            <person name="Frelichowski J.E."/>
            <person name="Scheffler J.A."/>
            <person name="Scheffler B.E."/>
            <person name="Wendel J.F."/>
        </authorList>
    </citation>
    <scope>NUCLEOTIDE SEQUENCE [LARGE SCALE GENOMIC DNA]</scope>
    <source>
        <strain evidence="1">8</strain>
        <tissue evidence="1">Leaf</tissue>
    </source>
</reference>
<gene>
    <name evidence="1" type="ORF">Gotri_004559</name>
</gene>
<protein>
    <submittedName>
        <fullName evidence="1">Uncharacterized protein</fullName>
    </submittedName>
</protein>